<keyword evidence="7 11" id="KW-1133">Transmembrane helix</keyword>
<comment type="subcellular location">
    <subcellularLocation>
        <location evidence="1">Cell membrane</location>
        <topology evidence="1">Single-pass type I membrane protein</topology>
    </subcellularLocation>
</comment>
<feature type="transmembrane region" description="Helical" evidence="11">
    <location>
        <begin position="524"/>
        <end position="545"/>
    </location>
</feature>
<dbReference type="Pfam" id="PF13855">
    <property type="entry name" value="LRR_8"/>
    <property type="match status" value="1"/>
</dbReference>
<keyword evidence="5 11" id="KW-0812">Transmembrane</keyword>
<dbReference type="OrthoDB" id="1394818at2759"/>
<dbReference type="InterPro" id="IPR001611">
    <property type="entry name" value="Leu-rich_rpt"/>
</dbReference>
<evidence type="ECO:0000256" key="1">
    <source>
        <dbReference type="ARBA" id="ARBA00004251"/>
    </source>
</evidence>
<gene>
    <name evidence="12" type="ORF">CDL12_29159</name>
</gene>
<sequence length="546" mass="60600">MFFSILNNNLTGEIPPSICSATALQVLDLSANALTGELNKNVPKPSKNGRIFKSSTYLPTLDLSHNNLSLHVNEKVPISSLFPRLGSRMLASCKLQKLPLFKAQSSLMMLDLAENQLEGEIPNWIWEVGNGFLRFCNLSNNQFTRLQEPYDSRSLHFLDVHSNLLSGQIPLPPPSAVFIDLNNNFSSSLPENIGDFLRPARFFSVATNGIIGTIPFSNNLSGDIPSTFPVGCALETLALGLNVLQGKVPRSLERCTEIEIINLSNNDLNDCFPCWLKNLSKIRVLVLSFNKFRGNISCLRQNSSNWPNLQIINIASKNFHGVLPATFFQKLKALMVDENGPQPHLDHLHLYLAETNIYYQDSITVTIKGLDMDLRKILTIFTSIDFSNNHFQGIIPETIGEMKSLCILNFSRNALSDHIPSSIGSPQKLESLDLSFNNLNGQMPQQIARPTFFSFLNLSYNHLVGRIPQGSQMQTFTESSYIGNDGLCGFPLNKTCNGSEAPAAMFPRRYLESEEKETSMDSEIYVSAALGFLVGLGVILAPLLFC</sequence>
<evidence type="ECO:0000256" key="2">
    <source>
        <dbReference type="ARBA" id="ARBA00009592"/>
    </source>
</evidence>
<dbReference type="FunFam" id="3.80.10.10:FF:000111">
    <property type="entry name" value="LRR receptor-like serine/threonine-protein kinase ERECTA"/>
    <property type="match status" value="1"/>
</dbReference>
<protein>
    <recommendedName>
        <fullName evidence="14">Leucine-rich repeat protein</fullName>
    </recommendedName>
</protein>
<proteinExistence type="inferred from homology"/>
<dbReference type="PANTHER" id="PTHR27004">
    <property type="entry name" value="RECEPTOR-LIKE PROTEIN 12 ISOFORM X1"/>
    <property type="match status" value="1"/>
</dbReference>
<dbReference type="AlphaFoldDB" id="A0A2G9FZ70"/>
<evidence type="ECO:0000256" key="9">
    <source>
        <dbReference type="ARBA" id="ARBA00023170"/>
    </source>
</evidence>
<dbReference type="Pfam" id="PF00560">
    <property type="entry name" value="LRR_1"/>
    <property type="match status" value="1"/>
</dbReference>
<evidence type="ECO:0000256" key="6">
    <source>
        <dbReference type="ARBA" id="ARBA00022737"/>
    </source>
</evidence>
<comment type="similarity">
    <text evidence="2">Belongs to the RLP family.</text>
</comment>
<dbReference type="InterPro" id="IPR032675">
    <property type="entry name" value="LRR_dom_sf"/>
</dbReference>
<keyword evidence="6" id="KW-0677">Repeat</keyword>
<accession>A0A2G9FZ70</accession>
<keyword evidence="3" id="KW-1003">Cell membrane</keyword>
<evidence type="ECO:0000256" key="5">
    <source>
        <dbReference type="ARBA" id="ARBA00022692"/>
    </source>
</evidence>
<reference evidence="13" key="1">
    <citation type="journal article" date="2018" name="Gigascience">
        <title>Genome assembly of the Pink Ipe (Handroanthus impetiginosus, Bignoniaceae), a highly valued, ecologically keystone Neotropical timber forest tree.</title>
        <authorList>
            <person name="Silva-Junior O.B."/>
            <person name="Grattapaglia D."/>
            <person name="Novaes E."/>
            <person name="Collevatti R.G."/>
        </authorList>
    </citation>
    <scope>NUCLEOTIDE SEQUENCE [LARGE SCALE GENOMIC DNA]</scope>
    <source>
        <strain evidence="13">cv. UFG-1</strain>
    </source>
</reference>
<comment type="caution">
    <text evidence="12">The sequence shown here is derived from an EMBL/GenBank/DDBJ whole genome shotgun (WGS) entry which is preliminary data.</text>
</comment>
<evidence type="ECO:0000256" key="8">
    <source>
        <dbReference type="ARBA" id="ARBA00023136"/>
    </source>
</evidence>
<evidence type="ECO:0000256" key="3">
    <source>
        <dbReference type="ARBA" id="ARBA00022475"/>
    </source>
</evidence>
<dbReference type="Gene3D" id="3.80.10.10">
    <property type="entry name" value="Ribonuclease Inhibitor"/>
    <property type="match status" value="2"/>
</dbReference>
<evidence type="ECO:0000256" key="7">
    <source>
        <dbReference type="ARBA" id="ARBA00022989"/>
    </source>
</evidence>
<evidence type="ECO:0000256" key="4">
    <source>
        <dbReference type="ARBA" id="ARBA00022614"/>
    </source>
</evidence>
<dbReference type="PANTHER" id="PTHR27004:SF463">
    <property type="entry name" value="RECEPTOR-LIKE PROTEIN 12"/>
    <property type="match status" value="1"/>
</dbReference>
<keyword evidence="8 11" id="KW-0472">Membrane</keyword>
<dbReference type="EMBL" id="NKXS01008460">
    <property type="protein sequence ID" value="PIM98363.1"/>
    <property type="molecule type" value="Genomic_DNA"/>
</dbReference>
<evidence type="ECO:0008006" key="14">
    <source>
        <dbReference type="Google" id="ProtNLM"/>
    </source>
</evidence>
<keyword evidence="10" id="KW-0325">Glycoprotein</keyword>
<evidence type="ECO:0000313" key="12">
    <source>
        <dbReference type="EMBL" id="PIM98363.1"/>
    </source>
</evidence>
<evidence type="ECO:0000313" key="13">
    <source>
        <dbReference type="Proteomes" id="UP000231279"/>
    </source>
</evidence>
<evidence type="ECO:0000256" key="11">
    <source>
        <dbReference type="SAM" id="Phobius"/>
    </source>
</evidence>
<dbReference type="STRING" id="429701.A0A2G9FZ70"/>
<evidence type="ECO:0000256" key="10">
    <source>
        <dbReference type="ARBA" id="ARBA00023180"/>
    </source>
</evidence>
<dbReference type="SUPFAM" id="SSF52058">
    <property type="entry name" value="L domain-like"/>
    <property type="match status" value="2"/>
</dbReference>
<keyword evidence="4" id="KW-0433">Leucine-rich repeat</keyword>
<keyword evidence="9" id="KW-0675">Receptor</keyword>
<organism evidence="12 13">
    <name type="scientific">Handroanthus impetiginosus</name>
    <dbReference type="NCBI Taxonomy" id="429701"/>
    <lineage>
        <taxon>Eukaryota</taxon>
        <taxon>Viridiplantae</taxon>
        <taxon>Streptophyta</taxon>
        <taxon>Embryophyta</taxon>
        <taxon>Tracheophyta</taxon>
        <taxon>Spermatophyta</taxon>
        <taxon>Magnoliopsida</taxon>
        <taxon>eudicotyledons</taxon>
        <taxon>Gunneridae</taxon>
        <taxon>Pentapetalae</taxon>
        <taxon>asterids</taxon>
        <taxon>lamiids</taxon>
        <taxon>Lamiales</taxon>
        <taxon>Bignoniaceae</taxon>
        <taxon>Crescentiina</taxon>
        <taxon>Tabebuia alliance</taxon>
        <taxon>Handroanthus</taxon>
    </lineage>
</organism>
<name>A0A2G9FZ70_9LAMI</name>
<dbReference type="GO" id="GO:0005886">
    <property type="term" value="C:plasma membrane"/>
    <property type="evidence" value="ECO:0007669"/>
    <property type="project" value="UniProtKB-SubCell"/>
</dbReference>
<keyword evidence="13" id="KW-1185">Reference proteome</keyword>
<dbReference type="Proteomes" id="UP000231279">
    <property type="component" value="Unassembled WGS sequence"/>
</dbReference>